<dbReference type="GO" id="GO:0016887">
    <property type="term" value="F:ATP hydrolysis activity"/>
    <property type="evidence" value="ECO:0007669"/>
    <property type="project" value="RHEA"/>
</dbReference>
<keyword evidence="2 12" id="KW-0547">Nucleotide-binding</keyword>
<dbReference type="STRING" id="441119.SAMN04488047_14316"/>
<evidence type="ECO:0000259" key="14">
    <source>
        <dbReference type="PROSITE" id="PS51217"/>
    </source>
</evidence>
<dbReference type="Gene3D" id="1.10.10.160">
    <property type="match status" value="1"/>
</dbReference>
<keyword evidence="6" id="KW-0238">DNA-binding</keyword>
<keyword evidence="7" id="KW-0413">Isomerase</keyword>
<dbReference type="InterPro" id="IPR013986">
    <property type="entry name" value="DExx_box_DNA_helicase_dom_sf"/>
</dbReference>
<dbReference type="PROSITE" id="PS51217">
    <property type="entry name" value="UVRD_HELICASE_CTER"/>
    <property type="match status" value="1"/>
</dbReference>
<reference evidence="15 16" key="1">
    <citation type="submission" date="2016-10" db="EMBL/GenBank/DDBJ databases">
        <authorList>
            <person name="de Groot N.N."/>
        </authorList>
    </citation>
    <scope>NUCLEOTIDE SEQUENCE [LARGE SCALE GENOMIC DNA]</scope>
    <source>
        <strain evidence="15 16">DSM 19547</strain>
    </source>
</reference>
<dbReference type="GO" id="GO:0000725">
    <property type="term" value="P:recombinational repair"/>
    <property type="evidence" value="ECO:0007669"/>
    <property type="project" value="TreeGrafter"/>
</dbReference>
<accession>A0A1I5WBY6</accession>
<dbReference type="Proteomes" id="UP000199356">
    <property type="component" value="Unassembled WGS sequence"/>
</dbReference>
<dbReference type="CDD" id="cd17932">
    <property type="entry name" value="DEXQc_UvrD"/>
    <property type="match status" value="1"/>
</dbReference>
<dbReference type="PANTHER" id="PTHR11070">
    <property type="entry name" value="UVRD / RECB / PCRA DNA HELICASE FAMILY MEMBER"/>
    <property type="match status" value="1"/>
</dbReference>
<dbReference type="PANTHER" id="PTHR11070:SF2">
    <property type="entry name" value="ATP-DEPENDENT DNA HELICASE SRS2"/>
    <property type="match status" value="1"/>
</dbReference>
<evidence type="ECO:0000259" key="13">
    <source>
        <dbReference type="PROSITE" id="PS51198"/>
    </source>
</evidence>
<evidence type="ECO:0000256" key="5">
    <source>
        <dbReference type="ARBA" id="ARBA00022840"/>
    </source>
</evidence>
<dbReference type="GO" id="GO:0005524">
    <property type="term" value="F:ATP binding"/>
    <property type="evidence" value="ECO:0007669"/>
    <property type="project" value="UniProtKB-UniRule"/>
</dbReference>
<evidence type="ECO:0000256" key="12">
    <source>
        <dbReference type="PROSITE-ProRule" id="PRU00560"/>
    </source>
</evidence>
<evidence type="ECO:0000313" key="15">
    <source>
        <dbReference type="EMBL" id="SFQ17274.1"/>
    </source>
</evidence>
<evidence type="ECO:0000256" key="10">
    <source>
        <dbReference type="ARBA" id="ARBA00034923"/>
    </source>
</evidence>
<evidence type="ECO:0000256" key="8">
    <source>
        <dbReference type="ARBA" id="ARBA00034617"/>
    </source>
</evidence>
<dbReference type="EC" id="5.6.2.4" evidence="9"/>
<dbReference type="SUPFAM" id="SSF52540">
    <property type="entry name" value="P-loop containing nucleoside triphosphate hydrolases"/>
    <property type="match status" value="1"/>
</dbReference>
<keyword evidence="5 12" id="KW-0067">ATP-binding</keyword>
<keyword evidence="16" id="KW-1185">Reference proteome</keyword>
<dbReference type="Gene3D" id="3.40.50.300">
    <property type="entry name" value="P-loop containing nucleotide triphosphate hydrolases"/>
    <property type="match status" value="2"/>
</dbReference>
<dbReference type="GO" id="GO:0003677">
    <property type="term" value="F:DNA binding"/>
    <property type="evidence" value="ECO:0007669"/>
    <property type="project" value="UniProtKB-KW"/>
</dbReference>
<sequence>MRAIDAELIETIFGTRSASGKDPLANLNDEQRAAASHVEGPLLIRAGAGTGKTTVMVRRIANLVSQQFAEPEEILALTFTKKAAREMKERLEQQLGRETGKRVVTSNFHSFCADLLRRHGSAIRIPEDFSILDDSDLLTMLARVAQSHAICSPQDTTTLRAILTRISAYKEEGLSLDMVPSTDHAGLSAQLRADPPVSQDVLLRAWRELDALKRAASSLDFGDLIVQATRLLRRNPRVRAEVANYRFIMVDEYQDTSPVQDSLVRLLARGHDNVAIVGDTDQSIYEWRSARPEIMQNFPATWTNCRVITLGKNYRSTQQVLDLGNRIVEPLRRQDGLEKSLTGVSLGHAPVFRCFSSKIEEARWIAQRIAASVEAGQKPGGIAVLARTAAGLLDVKQALARAGLKTVQATDRAILEDPATKRALAGLRLSENRRDFAAFLRLASDLGASAAEIGRIEQAVVAGRDTIPEAATRLFRAARPMSAEAARWEALHLRLDAIVSTRDMGSVPEAIREIERIFRGDTEADLPAALRRVCEAAEPFARAIDFLEALALDADFRASFTEDRIVLSTIHAAKGLEFEAVYMPGLNEGVLPSARALATPHGRMEERRLAHVAITRAKSELVLTAEKGAESSYLAELGFVESAKKTVVKRAGRRLRRAF</sequence>
<gene>
    <name evidence="15" type="ORF">SAMN04488047_14316</name>
</gene>
<feature type="domain" description="UvrD-like helicase C-terminal" evidence="14">
    <location>
        <begin position="318"/>
        <end position="575"/>
    </location>
</feature>
<dbReference type="InterPro" id="IPR027417">
    <property type="entry name" value="P-loop_NTPase"/>
</dbReference>
<dbReference type="AlphaFoldDB" id="A0A1I5WBY6"/>
<dbReference type="InterPro" id="IPR014017">
    <property type="entry name" value="DNA_helicase_UvrD-like_C"/>
</dbReference>
<dbReference type="GO" id="GO:0043138">
    <property type="term" value="F:3'-5' DNA helicase activity"/>
    <property type="evidence" value="ECO:0007669"/>
    <property type="project" value="UniProtKB-EC"/>
</dbReference>
<evidence type="ECO:0000256" key="1">
    <source>
        <dbReference type="ARBA" id="ARBA00009922"/>
    </source>
</evidence>
<dbReference type="EMBL" id="FOXA01000043">
    <property type="protein sequence ID" value="SFQ17274.1"/>
    <property type="molecule type" value="Genomic_DNA"/>
</dbReference>
<dbReference type="InterPro" id="IPR000212">
    <property type="entry name" value="DNA_helicase_UvrD/REP"/>
</dbReference>
<keyword evidence="4 12" id="KW-0347">Helicase</keyword>
<organism evidence="15 16">
    <name type="scientific">Tranquillimonas alkanivorans</name>
    <dbReference type="NCBI Taxonomy" id="441119"/>
    <lineage>
        <taxon>Bacteria</taxon>
        <taxon>Pseudomonadati</taxon>
        <taxon>Pseudomonadota</taxon>
        <taxon>Alphaproteobacteria</taxon>
        <taxon>Rhodobacterales</taxon>
        <taxon>Roseobacteraceae</taxon>
        <taxon>Tranquillimonas</taxon>
    </lineage>
</organism>
<dbReference type="Pfam" id="PF13361">
    <property type="entry name" value="UvrD_C"/>
    <property type="match status" value="2"/>
</dbReference>
<dbReference type="OrthoDB" id="7784549at2"/>
<evidence type="ECO:0000256" key="7">
    <source>
        <dbReference type="ARBA" id="ARBA00023235"/>
    </source>
</evidence>
<name>A0A1I5WBY6_9RHOB</name>
<dbReference type="Gene3D" id="1.10.486.10">
    <property type="entry name" value="PCRA, domain 4"/>
    <property type="match status" value="1"/>
</dbReference>
<evidence type="ECO:0000256" key="9">
    <source>
        <dbReference type="ARBA" id="ARBA00034808"/>
    </source>
</evidence>
<dbReference type="InterPro" id="IPR014016">
    <property type="entry name" value="UvrD-like_ATP-bd"/>
</dbReference>
<dbReference type="PROSITE" id="PS51198">
    <property type="entry name" value="UVRD_HELICASE_ATP_BIND"/>
    <property type="match status" value="1"/>
</dbReference>
<evidence type="ECO:0000256" key="3">
    <source>
        <dbReference type="ARBA" id="ARBA00022801"/>
    </source>
</evidence>
<feature type="binding site" evidence="12">
    <location>
        <begin position="46"/>
        <end position="53"/>
    </location>
    <ligand>
        <name>ATP</name>
        <dbReference type="ChEBI" id="CHEBI:30616"/>
    </ligand>
</feature>
<proteinExistence type="inferred from homology"/>
<evidence type="ECO:0000256" key="11">
    <source>
        <dbReference type="ARBA" id="ARBA00048988"/>
    </source>
</evidence>
<dbReference type="RefSeq" id="WP_093425675.1">
    <property type="nucleotide sequence ID" value="NZ_FOXA01000043.1"/>
</dbReference>
<dbReference type="Pfam" id="PF00580">
    <property type="entry name" value="UvrD-helicase"/>
    <property type="match status" value="1"/>
</dbReference>
<evidence type="ECO:0000256" key="6">
    <source>
        <dbReference type="ARBA" id="ARBA00023125"/>
    </source>
</evidence>
<comment type="similarity">
    <text evidence="1">Belongs to the helicase family. UvrD subfamily.</text>
</comment>
<feature type="domain" description="UvrD-like helicase ATP-binding" evidence="13">
    <location>
        <begin position="25"/>
        <end position="317"/>
    </location>
</feature>
<evidence type="ECO:0000256" key="4">
    <source>
        <dbReference type="ARBA" id="ARBA00022806"/>
    </source>
</evidence>
<comment type="catalytic activity">
    <reaction evidence="11">
        <text>ATP + H2O = ADP + phosphate + H(+)</text>
        <dbReference type="Rhea" id="RHEA:13065"/>
        <dbReference type="ChEBI" id="CHEBI:15377"/>
        <dbReference type="ChEBI" id="CHEBI:15378"/>
        <dbReference type="ChEBI" id="CHEBI:30616"/>
        <dbReference type="ChEBI" id="CHEBI:43474"/>
        <dbReference type="ChEBI" id="CHEBI:456216"/>
        <dbReference type="EC" id="5.6.2.4"/>
    </reaction>
</comment>
<comment type="catalytic activity">
    <reaction evidence="8">
        <text>Couples ATP hydrolysis with the unwinding of duplex DNA by translocating in the 3'-5' direction.</text>
        <dbReference type="EC" id="5.6.2.4"/>
    </reaction>
</comment>
<protein>
    <recommendedName>
        <fullName evidence="9">DNA 3'-5' helicase</fullName>
        <ecNumber evidence="9">5.6.2.4</ecNumber>
    </recommendedName>
    <alternativeName>
        <fullName evidence="10">DNA 3'-5' helicase II</fullName>
    </alternativeName>
</protein>
<evidence type="ECO:0000313" key="16">
    <source>
        <dbReference type="Proteomes" id="UP000199356"/>
    </source>
</evidence>
<evidence type="ECO:0000256" key="2">
    <source>
        <dbReference type="ARBA" id="ARBA00022741"/>
    </source>
</evidence>
<keyword evidence="3 12" id="KW-0378">Hydrolase</keyword>